<gene>
    <name evidence="1" type="ORF">Xsto_04122</name>
</gene>
<accession>A0A2D0K4X0</accession>
<dbReference type="RefSeq" id="WP_099126283.1">
    <property type="nucleotide sequence ID" value="NZ_CAWNRH010000006.1"/>
</dbReference>
<dbReference type="EMBL" id="NJAJ01000103">
    <property type="protein sequence ID" value="PHM57045.1"/>
    <property type="molecule type" value="Genomic_DNA"/>
</dbReference>
<evidence type="ECO:0000313" key="2">
    <source>
        <dbReference type="Proteomes" id="UP000222366"/>
    </source>
</evidence>
<evidence type="ECO:0000313" key="1">
    <source>
        <dbReference type="EMBL" id="PHM57045.1"/>
    </source>
</evidence>
<organism evidence="1 2">
    <name type="scientific">Xenorhabdus stockiae</name>
    <dbReference type="NCBI Taxonomy" id="351614"/>
    <lineage>
        <taxon>Bacteria</taxon>
        <taxon>Pseudomonadati</taxon>
        <taxon>Pseudomonadota</taxon>
        <taxon>Gammaproteobacteria</taxon>
        <taxon>Enterobacterales</taxon>
        <taxon>Morganellaceae</taxon>
        <taxon>Xenorhabdus</taxon>
    </lineage>
</organism>
<comment type="caution">
    <text evidence="1">The sequence shown here is derived from an EMBL/GenBank/DDBJ whole genome shotgun (WGS) entry which is preliminary data.</text>
</comment>
<sequence>MLIRNNKFMEKGMSITFEDIKRQRINLGKKYDLRKAELQKHGYKLINEYRNSLSLPSDTWRDSAGDEYSYVSVGDVNEKGEFHKKSLASFILSDDYVLKFKIATTVDDTPLTGGDLHAISISMWKTGGNLHVDVGNGQKELIISSPSEEDAFIEACSAIKQLIMISFTDSRLD</sequence>
<dbReference type="AlphaFoldDB" id="A0A2D0K4X0"/>
<protein>
    <submittedName>
        <fullName evidence="1">Uncharacterized protein</fullName>
    </submittedName>
</protein>
<proteinExistence type="predicted"/>
<dbReference type="Proteomes" id="UP000222366">
    <property type="component" value="Unassembled WGS sequence"/>
</dbReference>
<name>A0A2D0K4X0_9GAMM</name>
<keyword evidence="2" id="KW-1185">Reference proteome</keyword>
<reference evidence="1 2" key="1">
    <citation type="journal article" date="2017" name="Nat. Microbiol.">
        <title>Natural product diversity associated with the nematode symbionts Photorhabdus and Xenorhabdus.</title>
        <authorList>
            <person name="Tobias N.J."/>
            <person name="Wolff H."/>
            <person name="Djahanschiri B."/>
            <person name="Grundmann F."/>
            <person name="Kronenwerth M."/>
            <person name="Shi Y.M."/>
            <person name="Simonyi S."/>
            <person name="Grun P."/>
            <person name="Shapiro-Ilan D."/>
            <person name="Pidot S.J."/>
            <person name="Stinear T.P."/>
            <person name="Ebersberger I."/>
            <person name="Bode H.B."/>
        </authorList>
    </citation>
    <scope>NUCLEOTIDE SEQUENCE [LARGE SCALE GENOMIC DNA]</scope>
    <source>
        <strain evidence="1 2">DSM 17904</strain>
    </source>
</reference>